<dbReference type="PATRIC" id="fig|375.37.peg.4433"/>
<reference evidence="3 4" key="1">
    <citation type="submission" date="2014-09" db="EMBL/GenBank/DDBJ databases">
        <title>Draft genome of Bradyrhizobium japonicum Is-34.</title>
        <authorList>
            <person name="Tsurumaru H."/>
            <person name="Yamakawa T."/>
            <person name="Hashimoto S."/>
            <person name="Okizaki K."/>
            <person name="Kanesaki Y."/>
            <person name="Yoshikawa H."/>
            <person name="Yajima S."/>
        </authorList>
    </citation>
    <scope>NUCLEOTIDE SEQUENCE [LARGE SCALE GENOMIC DNA]</scope>
    <source>
        <strain evidence="3 4">Is-34</strain>
    </source>
</reference>
<gene>
    <name evidence="3" type="ORF">MA20_16530</name>
</gene>
<accession>A0A0A3Y0R6</accession>
<organism evidence="3 4">
    <name type="scientific">Bradyrhizobium japonicum</name>
    <dbReference type="NCBI Taxonomy" id="375"/>
    <lineage>
        <taxon>Bacteria</taxon>
        <taxon>Pseudomonadati</taxon>
        <taxon>Pseudomonadota</taxon>
        <taxon>Alphaproteobacteria</taxon>
        <taxon>Hyphomicrobiales</taxon>
        <taxon>Nitrobacteraceae</taxon>
        <taxon>Bradyrhizobium</taxon>
    </lineage>
</organism>
<feature type="signal peptide" evidence="2">
    <location>
        <begin position="1"/>
        <end position="21"/>
    </location>
</feature>
<dbReference type="KEGG" id="bjp:RN69_33245"/>
<dbReference type="EMBL" id="JRPN01000014">
    <property type="protein sequence ID" value="KGT78966.1"/>
    <property type="molecule type" value="Genomic_DNA"/>
</dbReference>
<evidence type="ECO:0000313" key="3">
    <source>
        <dbReference type="EMBL" id="KGT78966.1"/>
    </source>
</evidence>
<keyword evidence="2" id="KW-0732">Signal</keyword>
<dbReference type="AlphaFoldDB" id="A0A0A3Y0R6"/>
<feature type="chain" id="PRO_5041036350" evidence="2">
    <location>
        <begin position="22"/>
        <end position="69"/>
    </location>
</feature>
<comment type="caution">
    <text evidence="3">The sequence shown here is derived from an EMBL/GenBank/DDBJ whole genome shotgun (WGS) entry which is preliminary data.</text>
</comment>
<evidence type="ECO:0000256" key="2">
    <source>
        <dbReference type="SAM" id="SignalP"/>
    </source>
</evidence>
<dbReference type="Proteomes" id="UP000030377">
    <property type="component" value="Unassembled WGS sequence"/>
</dbReference>
<name>A0A0A3Y0R6_BRAJP</name>
<proteinExistence type="predicted"/>
<evidence type="ECO:0000256" key="1">
    <source>
        <dbReference type="SAM" id="MobiDB-lite"/>
    </source>
</evidence>
<dbReference type="RefSeq" id="WP_028157136.1">
    <property type="nucleotide sequence ID" value="NZ_BJNK01000010.1"/>
</dbReference>
<protein>
    <submittedName>
        <fullName evidence="3">Uncharacterized protein</fullName>
    </submittedName>
</protein>
<evidence type="ECO:0000313" key="4">
    <source>
        <dbReference type="Proteomes" id="UP000030377"/>
    </source>
</evidence>
<dbReference type="GeneID" id="64068196"/>
<sequence length="69" mass="7286">MIKSVLTASAMLVVLCSAASAHDAMKHQHMASATAIQVSEAHRNSFAFAPTEEPVADAHQYHGGPKVND</sequence>
<feature type="region of interest" description="Disordered" evidence="1">
    <location>
        <begin position="47"/>
        <end position="69"/>
    </location>
</feature>